<comment type="function">
    <text evidence="15">Catalyzes the NADPH-dependent formation of L-aspartate-semialdehyde (L-ASA) by the reductive dephosphorylation of L-aspartyl-4-phosphate.</text>
</comment>
<dbReference type="GO" id="GO:0046983">
    <property type="term" value="F:protein dimerization activity"/>
    <property type="evidence" value="ECO:0007669"/>
    <property type="project" value="InterPro"/>
</dbReference>
<comment type="catalytic activity">
    <reaction evidence="14 15">
        <text>L-aspartate 4-semialdehyde + phosphate + NADP(+) = 4-phospho-L-aspartate + NADPH + H(+)</text>
        <dbReference type="Rhea" id="RHEA:24284"/>
        <dbReference type="ChEBI" id="CHEBI:15378"/>
        <dbReference type="ChEBI" id="CHEBI:43474"/>
        <dbReference type="ChEBI" id="CHEBI:57535"/>
        <dbReference type="ChEBI" id="CHEBI:57783"/>
        <dbReference type="ChEBI" id="CHEBI:58349"/>
        <dbReference type="ChEBI" id="CHEBI:537519"/>
        <dbReference type="EC" id="1.2.1.11"/>
    </reaction>
</comment>
<feature type="active site" description="Acyl-thioester intermediate" evidence="15 16">
    <location>
        <position position="127"/>
    </location>
</feature>
<evidence type="ECO:0000256" key="15">
    <source>
        <dbReference type="HAMAP-Rule" id="MF_02121"/>
    </source>
</evidence>
<dbReference type="Pfam" id="PF02774">
    <property type="entry name" value="Semialdhyde_dhC"/>
    <property type="match status" value="1"/>
</dbReference>
<dbReference type="InterPro" id="IPR012080">
    <property type="entry name" value="Asp_semialdehyde_DH"/>
</dbReference>
<evidence type="ECO:0000313" key="19">
    <source>
        <dbReference type="Proteomes" id="UP000051124"/>
    </source>
</evidence>
<evidence type="ECO:0000256" key="10">
    <source>
        <dbReference type="ARBA" id="ARBA00022915"/>
    </source>
</evidence>
<dbReference type="SUPFAM" id="SSF51735">
    <property type="entry name" value="NAD(P)-binding Rossmann-fold domains"/>
    <property type="match status" value="1"/>
</dbReference>
<dbReference type="GO" id="GO:0009089">
    <property type="term" value="P:lysine biosynthetic process via diaminopimelate"/>
    <property type="evidence" value="ECO:0007669"/>
    <property type="project" value="UniProtKB-UniRule"/>
</dbReference>
<evidence type="ECO:0000256" key="7">
    <source>
        <dbReference type="ARBA" id="ARBA00022605"/>
    </source>
</evidence>
<feature type="binding site" evidence="15">
    <location>
        <position position="154"/>
    </location>
    <ligand>
        <name>substrate</name>
    </ligand>
</feature>
<keyword evidence="12 15" id="KW-0457">Lysine biosynthesis</keyword>
<proteinExistence type="inferred from homology"/>
<dbReference type="PATRIC" id="fig|1703771.3.peg.1183"/>
<dbReference type="EC" id="1.2.1.11" evidence="6 15"/>
<dbReference type="GO" id="GO:0009088">
    <property type="term" value="P:threonine biosynthetic process"/>
    <property type="evidence" value="ECO:0007669"/>
    <property type="project" value="UniProtKB-UniRule"/>
</dbReference>
<dbReference type="NCBIfam" id="NF011456">
    <property type="entry name" value="PRK14874.1"/>
    <property type="match status" value="1"/>
</dbReference>
<feature type="binding site" evidence="15">
    <location>
        <position position="98"/>
    </location>
    <ligand>
        <name>phosphate</name>
        <dbReference type="ChEBI" id="CHEBI:43474"/>
    </ligand>
</feature>
<comment type="caution">
    <text evidence="18">The sequence shown here is derived from an EMBL/GenBank/DDBJ whole genome shotgun (WGS) entry which is preliminary data.</text>
</comment>
<evidence type="ECO:0000256" key="2">
    <source>
        <dbReference type="ARBA" id="ARBA00005076"/>
    </source>
</evidence>
<keyword evidence="7 15" id="KW-0028">Amino-acid biosynthesis</keyword>
<evidence type="ECO:0000256" key="5">
    <source>
        <dbReference type="ARBA" id="ARBA00011738"/>
    </source>
</evidence>
<dbReference type="InterPro" id="IPR012280">
    <property type="entry name" value="Semialdhyde_DH_dimer_dom"/>
</dbReference>
<feature type="binding site" evidence="15">
    <location>
        <position position="305"/>
    </location>
    <ligand>
        <name>NADP(+)</name>
        <dbReference type="ChEBI" id="CHEBI:58349"/>
    </ligand>
</feature>
<dbReference type="UniPathway" id="UPA00051">
    <property type="reaction ID" value="UER00464"/>
</dbReference>
<dbReference type="Gene3D" id="3.30.360.10">
    <property type="entry name" value="Dihydrodipicolinate Reductase, domain 2"/>
    <property type="match status" value="1"/>
</dbReference>
<evidence type="ECO:0000256" key="14">
    <source>
        <dbReference type="ARBA" id="ARBA00047891"/>
    </source>
</evidence>
<feature type="binding site" evidence="15">
    <location>
        <position position="228"/>
    </location>
    <ligand>
        <name>substrate</name>
    </ligand>
</feature>
<dbReference type="InterPro" id="IPR005986">
    <property type="entry name" value="Asp_semialdehyde_DH_beta"/>
</dbReference>
<dbReference type="GO" id="GO:0009097">
    <property type="term" value="P:isoleucine biosynthetic process"/>
    <property type="evidence" value="ECO:0007669"/>
    <property type="project" value="UniProtKB-UniRule"/>
</dbReference>
<evidence type="ECO:0000256" key="9">
    <source>
        <dbReference type="ARBA" id="ARBA00022857"/>
    </source>
</evidence>
<dbReference type="GO" id="GO:0051287">
    <property type="term" value="F:NAD binding"/>
    <property type="evidence" value="ECO:0007669"/>
    <property type="project" value="InterPro"/>
</dbReference>
<dbReference type="PIRSF" id="PIRSF000148">
    <property type="entry name" value="ASA_dh"/>
    <property type="match status" value="1"/>
</dbReference>
<dbReference type="Pfam" id="PF01118">
    <property type="entry name" value="Semialdhyde_dh"/>
    <property type="match status" value="1"/>
</dbReference>
<keyword evidence="11 15" id="KW-0560">Oxidoreductase</keyword>
<comment type="subunit">
    <text evidence="5 15">Homodimer.</text>
</comment>
<comment type="pathway">
    <text evidence="2 15">Amino-acid biosynthesis; L-lysine biosynthesis via DAP pathway; (S)-tetrahydrodipicolinate from L-aspartate: step 2/4.</text>
</comment>
<dbReference type="GO" id="GO:0050661">
    <property type="term" value="F:NADP binding"/>
    <property type="evidence" value="ECO:0007669"/>
    <property type="project" value="UniProtKB-UniRule"/>
</dbReference>
<sequence>MKSVTIVGATGLVGRTVLSILEERSYPVQRLNLFASDRAKGVTLDFRGEPVPVTPLAEWSGDDSQIAFFCAGGEVSINFAQRFATNGTLVIDNSSTFRMDPNVPLIVPEVNRHEIPNAKGIIANPNCSTIQLVVALAPLHRHFGVRRAVVSTYQSVSGKGFKGVKELESQRTGSGEPHVFPYRIEDNLIPFIDEIGEDGYCLEETKLMRETKKILHDDGLAITATSVRVPVSYCHSESVNLEFETDIDLHKLEEILQQSPGVKYCGSSFIPSPLDAVGTDSVWVGRLRRDPSRKNSVNLWIVSDNVRKGAALNAVQIAEASE</sequence>
<accession>A0A0S7WJ11</accession>
<keyword evidence="8 15" id="KW-0791">Threonine biosynthesis</keyword>
<evidence type="ECO:0000256" key="1">
    <source>
        <dbReference type="ARBA" id="ARBA00005021"/>
    </source>
</evidence>
<keyword evidence="10 15" id="KW-0220">Diaminopimelate biosynthesis</keyword>
<protein>
    <recommendedName>
        <fullName evidence="6 15">Aspartate-semialdehyde dehydrogenase</fullName>
        <shortName evidence="15">ASA dehydrogenase</shortName>
        <shortName evidence="15">ASADH</shortName>
        <ecNumber evidence="6 15">1.2.1.11</ecNumber>
    </recommendedName>
    <alternativeName>
        <fullName evidence="15">Aspartate-beta-semialdehyde dehydrogenase</fullName>
    </alternativeName>
</protein>
<name>A0A0S7WJ11_UNCT6</name>
<dbReference type="NCBIfam" id="TIGR01296">
    <property type="entry name" value="asd_B"/>
    <property type="match status" value="1"/>
</dbReference>
<feature type="binding site" evidence="15">
    <location>
        <begin position="157"/>
        <end position="158"/>
    </location>
    <ligand>
        <name>NADP(+)</name>
        <dbReference type="ChEBI" id="CHEBI:58349"/>
    </ligand>
</feature>
<dbReference type="GO" id="GO:0019877">
    <property type="term" value="P:diaminopimelate biosynthetic process"/>
    <property type="evidence" value="ECO:0007669"/>
    <property type="project" value="UniProtKB-UniRule"/>
</dbReference>
<evidence type="ECO:0000256" key="11">
    <source>
        <dbReference type="ARBA" id="ARBA00023002"/>
    </source>
</evidence>
<dbReference type="CDD" id="cd18131">
    <property type="entry name" value="ASADH_C_bac_euk_like"/>
    <property type="match status" value="1"/>
</dbReference>
<evidence type="ECO:0000256" key="4">
    <source>
        <dbReference type="ARBA" id="ARBA00010584"/>
    </source>
</evidence>
<evidence type="ECO:0000256" key="8">
    <source>
        <dbReference type="ARBA" id="ARBA00022697"/>
    </source>
</evidence>
<dbReference type="GO" id="GO:0071266">
    <property type="term" value="P:'de novo' L-methionine biosynthetic process"/>
    <property type="evidence" value="ECO:0007669"/>
    <property type="project" value="UniProtKB-UniRule"/>
</dbReference>
<dbReference type="Proteomes" id="UP000051124">
    <property type="component" value="Unassembled WGS sequence"/>
</dbReference>
<dbReference type="AlphaFoldDB" id="A0A0S7WJ11"/>
<evidence type="ECO:0000256" key="3">
    <source>
        <dbReference type="ARBA" id="ARBA00005097"/>
    </source>
</evidence>
<keyword evidence="13 15" id="KW-0486">Methionine biosynthesis</keyword>
<feature type="binding site" evidence="15">
    <location>
        <begin position="10"/>
        <end position="13"/>
    </location>
    <ligand>
        <name>NADP(+)</name>
        <dbReference type="ChEBI" id="CHEBI:58349"/>
    </ligand>
</feature>
<keyword evidence="9 15" id="KW-0521">NADP</keyword>
<dbReference type="HAMAP" id="MF_02121">
    <property type="entry name" value="ASADH"/>
    <property type="match status" value="1"/>
</dbReference>
<feature type="active site" description="Proton acceptor" evidence="15 16">
    <location>
        <position position="235"/>
    </location>
</feature>
<evidence type="ECO:0000256" key="16">
    <source>
        <dbReference type="PIRSR" id="PIRSR000148-1"/>
    </source>
</evidence>
<comment type="pathway">
    <text evidence="1 15">Amino-acid biosynthesis; L-methionine biosynthesis via de novo pathway; L-homoserine from L-aspartate: step 2/3.</text>
</comment>
<dbReference type="PANTHER" id="PTHR46278:SF2">
    <property type="entry name" value="ASPARTATE-SEMIALDEHYDE DEHYDROGENASE"/>
    <property type="match status" value="1"/>
</dbReference>
<comment type="caution">
    <text evidence="15">Lacks conserved residue(s) required for the propagation of feature annotation.</text>
</comment>
<comment type="pathway">
    <text evidence="3 15">Amino-acid biosynthesis; L-threonine biosynthesis; L-threonine from L-aspartate: step 2/5.</text>
</comment>
<dbReference type="EMBL" id="LIZT01000032">
    <property type="protein sequence ID" value="KPJ50051.1"/>
    <property type="molecule type" value="Genomic_DNA"/>
</dbReference>
<evidence type="ECO:0000256" key="12">
    <source>
        <dbReference type="ARBA" id="ARBA00023154"/>
    </source>
</evidence>
<evidence type="ECO:0000256" key="6">
    <source>
        <dbReference type="ARBA" id="ARBA00013120"/>
    </source>
</evidence>
<dbReference type="UniPathway" id="UPA00050">
    <property type="reaction ID" value="UER00463"/>
</dbReference>
<dbReference type="UniPathway" id="UPA00034">
    <property type="reaction ID" value="UER00016"/>
</dbReference>
<feature type="domain" description="Semialdehyde dehydrogenase NAD-binding" evidence="17">
    <location>
        <begin position="3"/>
        <end position="118"/>
    </location>
</feature>
<dbReference type="GO" id="GO:0004073">
    <property type="term" value="F:aspartate-semialdehyde dehydrogenase activity"/>
    <property type="evidence" value="ECO:0007669"/>
    <property type="project" value="UniProtKB-UniRule"/>
</dbReference>
<reference evidence="18 19" key="1">
    <citation type="journal article" date="2015" name="Microbiome">
        <title>Genomic resolution of linkages in carbon, nitrogen, and sulfur cycling among widespread estuary sediment bacteria.</title>
        <authorList>
            <person name="Baker B.J."/>
            <person name="Lazar C.S."/>
            <person name="Teske A.P."/>
            <person name="Dick G.J."/>
        </authorList>
    </citation>
    <scope>NUCLEOTIDE SEQUENCE [LARGE SCALE GENOMIC DNA]</scope>
    <source>
        <strain evidence="18">DG_26</strain>
    </source>
</reference>
<dbReference type="SUPFAM" id="SSF55347">
    <property type="entry name" value="Glyceraldehyde-3-phosphate dehydrogenase-like, C-terminal domain"/>
    <property type="match status" value="1"/>
</dbReference>
<evidence type="ECO:0000313" key="18">
    <source>
        <dbReference type="EMBL" id="KPJ50051.1"/>
    </source>
</evidence>
<evidence type="ECO:0000256" key="13">
    <source>
        <dbReference type="ARBA" id="ARBA00023167"/>
    </source>
</evidence>
<dbReference type="Gene3D" id="3.40.50.720">
    <property type="entry name" value="NAD(P)-binding Rossmann-like Domain"/>
    <property type="match status" value="1"/>
</dbReference>
<dbReference type="CDD" id="cd02316">
    <property type="entry name" value="VcASADH2_like_N"/>
    <property type="match status" value="1"/>
</dbReference>
<dbReference type="InterPro" id="IPR000534">
    <property type="entry name" value="Semialdehyde_DH_NAD-bd"/>
</dbReference>
<dbReference type="PANTHER" id="PTHR46278">
    <property type="entry name" value="DEHYDROGENASE, PUTATIVE-RELATED"/>
    <property type="match status" value="1"/>
</dbReference>
<evidence type="ECO:0000259" key="17">
    <source>
        <dbReference type="SMART" id="SM00859"/>
    </source>
</evidence>
<dbReference type="SMART" id="SM00859">
    <property type="entry name" value="Semialdhyde_dh"/>
    <property type="match status" value="1"/>
</dbReference>
<organism evidence="18 19">
    <name type="scientific">candidate division TA06 bacterium DG_26</name>
    <dbReference type="NCBI Taxonomy" id="1703771"/>
    <lineage>
        <taxon>Bacteria</taxon>
        <taxon>Bacteria division TA06</taxon>
    </lineage>
</organism>
<comment type="similarity">
    <text evidence="4 15">Belongs to the aspartate-semialdehyde dehydrogenase family.</text>
</comment>
<gene>
    <name evidence="15" type="primary">asd</name>
    <name evidence="18" type="ORF">AMJ40_04105</name>
</gene>
<dbReference type="InterPro" id="IPR036291">
    <property type="entry name" value="NAD(P)-bd_dom_sf"/>
</dbReference>